<dbReference type="InterPro" id="IPR029063">
    <property type="entry name" value="SAM-dependent_MTases_sf"/>
</dbReference>
<dbReference type="Pfam" id="PF13649">
    <property type="entry name" value="Methyltransf_25"/>
    <property type="match status" value="1"/>
</dbReference>
<dbReference type="InterPro" id="IPR041698">
    <property type="entry name" value="Methyltransf_25"/>
</dbReference>
<evidence type="ECO:0000313" key="5">
    <source>
        <dbReference type="Proteomes" id="UP001597419"/>
    </source>
</evidence>
<keyword evidence="2 4" id="KW-0808">Transferase</keyword>
<keyword evidence="1 4" id="KW-0489">Methyltransferase</keyword>
<dbReference type="PANTHER" id="PTHR43861">
    <property type="entry name" value="TRANS-ACONITATE 2-METHYLTRANSFERASE-RELATED"/>
    <property type="match status" value="1"/>
</dbReference>
<dbReference type="CDD" id="cd02440">
    <property type="entry name" value="AdoMet_MTases"/>
    <property type="match status" value="1"/>
</dbReference>
<dbReference type="EMBL" id="JBHUKU010000004">
    <property type="protein sequence ID" value="MFD2458382.1"/>
    <property type="molecule type" value="Genomic_DNA"/>
</dbReference>
<dbReference type="RefSeq" id="WP_345388169.1">
    <property type="nucleotide sequence ID" value="NZ_BAABHG010000002.1"/>
</dbReference>
<dbReference type="EC" id="2.1.-.-" evidence="4"/>
<evidence type="ECO:0000256" key="1">
    <source>
        <dbReference type="ARBA" id="ARBA00022603"/>
    </source>
</evidence>
<sequence>MPDQYDVLNARYEEVKRIPIGLAETATVLAALPDPAGRSVLDVGCGTGFYPRLFRRAGAGRVIGVDASREMIAHAQRAEERDPYGISYEALDARTLPVLGTFDIVTSIWLLGYAEHEAELDAMLAGMTANLRPDGTLVVLFPNPEADWETLAGYARYGLHVVPSGEVGGRTRTTVHVDTDPPFEFESFFWPPGVVEAALGRAGLTGLRRQPVTVPPDAAAERGEQFWRTVREMPTFAVYRGVRG</sequence>
<evidence type="ECO:0000313" key="4">
    <source>
        <dbReference type="EMBL" id="MFD2458382.1"/>
    </source>
</evidence>
<keyword evidence="5" id="KW-1185">Reference proteome</keyword>
<evidence type="ECO:0000256" key="2">
    <source>
        <dbReference type="ARBA" id="ARBA00022679"/>
    </source>
</evidence>
<protein>
    <submittedName>
        <fullName evidence="4">Class I SAM-dependent methyltransferase</fullName>
        <ecNumber evidence="4">2.1.-.-</ecNumber>
    </submittedName>
</protein>
<dbReference type="Gene3D" id="3.40.50.150">
    <property type="entry name" value="Vaccinia Virus protein VP39"/>
    <property type="match status" value="1"/>
</dbReference>
<dbReference type="GO" id="GO:0032259">
    <property type="term" value="P:methylation"/>
    <property type="evidence" value="ECO:0007669"/>
    <property type="project" value="UniProtKB-KW"/>
</dbReference>
<dbReference type="GO" id="GO:0008168">
    <property type="term" value="F:methyltransferase activity"/>
    <property type="evidence" value="ECO:0007669"/>
    <property type="project" value="UniProtKB-KW"/>
</dbReference>
<feature type="domain" description="Methyltransferase" evidence="3">
    <location>
        <begin position="40"/>
        <end position="135"/>
    </location>
</feature>
<name>A0ABW5GD81_9PSEU</name>
<reference evidence="5" key="1">
    <citation type="journal article" date="2019" name="Int. J. Syst. Evol. Microbiol.">
        <title>The Global Catalogue of Microorganisms (GCM) 10K type strain sequencing project: providing services to taxonomists for standard genome sequencing and annotation.</title>
        <authorList>
            <consortium name="The Broad Institute Genomics Platform"/>
            <consortium name="The Broad Institute Genome Sequencing Center for Infectious Disease"/>
            <person name="Wu L."/>
            <person name="Ma J."/>
        </authorList>
    </citation>
    <scope>NUCLEOTIDE SEQUENCE [LARGE SCALE GENOMIC DNA]</scope>
    <source>
        <strain evidence="5">CGMCC 4.7643</strain>
    </source>
</reference>
<gene>
    <name evidence="4" type="ORF">ACFSYJ_07225</name>
</gene>
<dbReference type="PANTHER" id="PTHR43861:SF1">
    <property type="entry name" value="TRANS-ACONITATE 2-METHYLTRANSFERASE"/>
    <property type="match status" value="1"/>
</dbReference>
<proteinExistence type="predicted"/>
<dbReference type="SUPFAM" id="SSF53335">
    <property type="entry name" value="S-adenosyl-L-methionine-dependent methyltransferases"/>
    <property type="match status" value="1"/>
</dbReference>
<dbReference type="Proteomes" id="UP001597419">
    <property type="component" value="Unassembled WGS sequence"/>
</dbReference>
<comment type="caution">
    <text evidence="4">The sequence shown here is derived from an EMBL/GenBank/DDBJ whole genome shotgun (WGS) entry which is preliminary data.</text>
</comment>
<organism evidence="4 5">
    <name type="scientific">Amycolatopsis samaneae</name>
    <dbReference type="NCBI Taxonomy" id="664691"/>
    <lineage>
        <taxon>Bacteria</taxon>
        <taxon>Bacillati</taxon>
        <taxon>Actinomycetota</taxon>
        <taxon>Actinomycetes</taxon>
        <taxon>Pseudonocardiales</taxon>
        <taxon>Pseudonocardiaceae</taxon>
        <taxon>Amycolatopsis</taxon>
    </lineage>
</organism>
<evidence type="ECO:0000259" key="3">
    <source>
        <dbReference type="Pfam" id="PF13649"/>
    </source>
</evidence>
<accession>A0ABW5GD81</accession>